<dbReference type="PANTHER" id="PTHR37273:SF1">
    <property type="entry name" value="ADL397C-AP"/>
    <property type="match status" value="1"/>
</dbReference>
<organism evidence="2 3">
    <name type="scientific">Scheffersomyces stipitis (strain ATCC 58785 / CBS 6054 / NBRC 10063 / NRRL Y-11545)</name>
    <name type="common">Yeast</name>
    <name type="synonym">Pichia stipitis</name>
    <dbReference type="NCBI Taxonomy" id="322104"/>
    <lineage>
        <taxon>Eukaryota</taxon>
        <taxon>Fungi</taxon>
        <taxon>Dikarya</taxon>
        <taxon>Ascomycota</taxon>
        <taxon>Saccharomycotina</taxon>
        <taxon>Pichiomycetes</taxon>
        <taxon>Debaryomycetaceae</taxon>
        <taxon>Scheffersomyces</taxon>
    </lineage>
</organism>
<dbReference type="GeneID" id="4838268"/>
<dbReference type="RefSeq" id="XP_001383610.2">
    <property type="nucleotide sequence ID" value="XM_001383573.1"/>
</dbReference>
<dbReference type="InterPro" id="IPR012349">
    <property type="entry name" value="Split_barrel_FMN-bd"/>
</dbReference>
<dbReference type="KEGG" id="pic:PICST_13204"/>
<dbReference type="eggNOG" id="ENOG502RDU8">
    <property type="taxonomic scope" value="Eukaryota"/>
</dbReference>
<dbReference type="AlphaFoldDB" id="A3LSJ6"/>
<name>A3LSJ6_PICST</name>
<feature type="non-terminal residue" evidence="2">
    <location>
        <position position="187"/>
    </location>
</feature>
<accession>A3LSJ6</accession>
<proteinExistence type="predicted"/>
<feature type="non-terminal residue" evidence="2">
    <location>
        <position position="1"/>
    </location>
</feature>
<dbReference type="EMBL" id="CP000497">
    <property type="protein sequence ID" value="ABN65581.2"/>
    <property type="molecule type" value="Genomic_DNA"/>
</dbReference>
<dbReference type="InParanoid" id="A3LSJ6"/>
<dbReference type="OMA" id="ITLSMRW"/>
<dbReference type="Gene3D" id="2.30.110.10">
    <property type="entry name" value="Electron Transport, Fmn-binding Protein, Chain A"/>
    <property type="match status" value="1"/>
</dbReference>
<dbReference type="OrthoDB" id="2138282at2759"/>
<dbReference type="Proteomes" id="UP000002258">
    <property type="component" value="Chromosome 3"/>
</dbReference>
<dbReference type="SUPFAM" id="SSF50475">
    <property type="entry name" value="FMN-binding split barrel"/>
    <property type="match status" value="1"/>
</dbReference>
<dbReference type="PANTHER" id="PTHR37273">
    <property type="entry name" value="CHROMOSOME 8, WHOLE GENOME SHOTGUN SEQUENCE"/>
    <property type="match status" value="1"/>
</dbReference>
<dbReference type="STRING" id="322104.A3LSJ6"/>
<keyword evidence="3" id="KW-1185">Reference proteome</keyword>
<feature type="domain" description="CREG-like beta-barrel" evidence="1">
    <location>
        <begin position="2"/>
        <end position="187"/>
    </location>
</feature>
<sequence>IPDQVEGASVARTLVKRESLTNLNTIKKIKRKDGSVRSLPVSGMEYYADCDESGDPYLLLVDIGSSFQNILKGSDYSLTIRAGDHPSIENVDLNYPGSIAASPAGSPRVQLSGRLVQLTYTSPFDPELIKLERCFLRRHPDAQLWLPHNVVSPHSSHWFRFEVDDVYFVGGFGSSAYIGEIDADLYH</sequence>
<reference evidence="2 3" key="1">
    <citation type="journal article" date="2007" name="Nat. Biotechnol.">
        <title>Genome sequence of the lignocellulose-bioconverting and xylose-fermenting yeast Pichia stipitis.</title>
        <authorList>
            <person name="Jeffries T.W."/>
            <person name="Grigoriev I.V."/>
            <person name="Grimwood J."/>
            <person name="Laplaza J.M."/>
            <person name="Aerts A."/>
            <person name="Salamov A."/>
            <person name="Schmutz J."/>
            <person name="Lindquist E."/>
            <person name="Dehal P."/>
            <person name="Shapiro H."/>
            <person name="Jin Y.S."/>
            <person name="Passoth V."/>
            <person name="Richardson P.M."/>
        </authorList>
    </citation>
    <scope>NUCLEOTIDE SEQUENCE [LARGE SCALE GENOMIC DNA]</scope>
    <source>
        <strain evidence="3">ATCC 58785 / CBS 6054 / NBRC 10063 / NRRL Y-11545</strain>
    </source>
</reference>
<gene>
    <name evidence="2" type="ORF">PICST_13204</name>
</gene>
<dbReference type="InterPro" id="IPR055343">
    <property type="entry name" value="CREG_beta-barrel"/>
</dbReference>
<dbReference type="HOGENOM" id="CLU_056802_3_0_1"/>
<evidence type="ECO:0000313" key="3">
    <source>
        <dbReference type="Proteomes" id="UP000002258"/>
    </source>
</evidence>
<dbReference type="Pfam" id="PF13883">
    <property type="entry name" value="CREG_beta-barrel"/>
    <property type="match status" value="1"/>
</dbReference>
<evidence type="ECO:0000313" key="2">
    <source>
        <dbReference type="EMBL" id="ABN65581.2"/>
    </source>
</evidence>
<evidence type="ECO:0000259" key="1">
    <source>
        <dbReference type="Pfam" id="PF13883"/>
    </source>
</evidence>
<protein>
    <recommendedName>
        <fullName evidence="1">CREG-like beta-barrel domain-containing protein</fullName>
    </recommendedName>
</protein>